<gene>
    <name evidence="2" type="ORF">GCM10023191_098250</name>
</gene>
<keyword evidence="1" id="KW-0732">Signal</keyword>
<protein>
    <recommendedName>
        <fullName evidence="4">Alpha/beta hydrolase</fullName>
    </recommendedName>
</protein>
<accession>A0ABP8R991</accession>
<comment type="caution">
    <text evidence="2">The sequence shown here is derived from an EMBL/GenBank/DDBJ whole genome shotgun (WGS) entry which is preliminary data.</text>
</comment>
<sequence>MIMTRVFRALALAGALTMATAAGAAAPAAPAPAPPAPTFVQFSPSATKGALYRPDPVLYPHPHVGVIVMHRDSNYLSHISTKELPKRGFVVLGMNPRCDNNEAACAPWENNALDVKQGVNYLRGLPGITKVVLLGHSGGGPTMTFYEAVAEQGVAFCQQPVKLMKCSDALAGLPKVDGILLMDAHPGNGINAVRSLSADVTNDPAVLNEGRAPRTNWRLDPFDPRNGYRPGGMTRYSDDFKSRYFRAQSARMNYLIDQAKARLADVEAKGLGDAPFVVPLGDNARLAQIDLSIHDSTLLPRKLLKNDGTVESRFPVKSVRVQDVEPGDEQGFDSTMFLTVKSFLSVRAVRSTSSMDGIDWCSSNNSTPCNLQQVHVPLLVTAMGGHYFIRDAEQYFDMAASPDKDFYVIEGATHGGTECVPCEKAPGQYSNATKNLFDLMQRWMDKRFPA</sequence>
<dbReference type="Proteomes" id="UP001500503">
    <property type="component" value="Unassembled WGS sequence"/>
</dbReference>
<evidence type="ECO:0000256" key="1">
    <source>
        <dbReference type="SAM" id="SignalP"/>
    </source>
</evidence>
<feature type="signal peptide" evidence="1">
    <location>
        <begin position="1"/>
        <end position="24"/>
    </location>
</feature>
<dbReference type="InterPro" id="IPR029058">
    <property type="entry name" value="AB_hydrolase_fold"/>
</dbReference>
<reference evidence="3" key="1">
    <citation type="journal article" date="2019" name="Int. J. Syst. Evol. Microbiol.">
        <title>The Global Catalogue of Microorganisms (GCM) 10K type strain sequencing project: providing services to taxonomists for standard genome sequencing and annotation.</title>
        <authorList>
            <consortium name="The Broad Institute Genomics Platform"/>
            <consortium name="The Broad Institute Genome Sequencing Center for Infectious Disease"/>
            <person name="Wu L."/>
            <person name="Ma J."/>
        </authorList>
    </citation>
    <scope>NUCLEOTIDE SEQUENCE [LARGE SCALE GENOMIC DNA]</scope>
    <source>
        <strain evidence="3">JCM 17933</strain>
    </source>
</reference>
<name>A0ABP8R991_9ACTN</name>
<keyword evidence="3" id="KW-1185">Reference proteome</keyword>
<organism evidence="2 3">
    <name type="scientific">Actinoallomurus oryzae</name>
    <dbReference type="NCBI Taxonomy" id="502180"/>
    <lineage>
        <taxon>Bacteria</taxon>
        <taxon>Bacillati</taxon>
        <taxon>Actinomycetota</taxon>
        <taxon>Actinomycetes</taxon>
        <taxon>Streptosporangiales</taxon>
        <taxon>Thermomonosporaceae</taxon>
        <taxon>Actinoallomurus</taxon>
    </lineage>
</organism>
<evidence type="ECO:0000313" key="3">
    <source>
        <dbReference type="Proteomes" id="UP001500503"/>
    </source>
</evidence>
<evidence type="ECO:0000313" key="2">
    <source>
        <dbReference type="EMBL" id="GAA4520809.1"/>
    </source>
</evidence>
<dbReference type="SUPFAM" id="SSF53474">
    <property type="entry name" value="alpha/beta-Hydrolases"/>
    <property type="match status" value="1"/>
</dbReference>
<evidence type="ECO:0008006" key="4">
    <source>
        <dbReference type="Google" id="ProtNLM"/>
    </source>
</evidence>
<dbReference type="RefSeq" id="WP_345475541.1">
    <property type="nucleotide sequence ID" value="NZ_BAABHF010000067.1"/>
</dbReference>
<dbReference type="Gene3D" id="3.40.50.1820">
    <property type="entry name" value="alpha/beta hydrolase"/>
    <property type="match status" value="1"/>
</dbReference>
<dbReference type="EMBL" id="BAABHF010000067">
    <property type="protein sequence ID" value="GAA4520809.1"/>
    <property type="molecule type" value="Genomic_DNA"/>
</dbReference>
<feature type="chain" id="PRO_5046257211" description="Alpha/beta hydrolase" evidence="1">
    <location>
        <begin position="25"/>
        <end position="450"/>
    </location>
</feature>
<proteinExistence type="predicted"/>